<keyword evidence="1" id="KW-0732">Signal</keyword>
<evidence type="ECO:0000256" key="1">
    <source>
        <dbReference type="SAM" id="SignalP"/>
    </source>
</evidence>
<evidence type="ECO:0008006" key="4">
    <source>
        <dbReference type="Google" id="ProtNLM"/>
    </source>
</evidence>
<dbReference type="EMBL" id="JADGKB010000028">
    <property type="protein sequence ID" value="KAJ3258386.1"/>
    <property type="molecule type" value="Genomic_DNA"/>
</dbReference>
<gene>
    <name evidence="2" type="ORF">HK103_003674</name>
</gene>
<organism evidence="2 3">
    <name type="scientific">Boothiomyces macroporosus</name>
    <dbReference type="NCBI Taxonomy" id="261099"/>
    <lineage>
        <taxon>Eukaryota</taxon>
        <taxon>Fungi</taxon>
        <taxon>Fungi incertae sedis</taxon>
        <taxon>Chytridiomycota</taxon>
        <taxon>Chytridiomycota incertae sedis</taxon>
        <taxon>Chytridiomycetes</taxon>
        <taxon>Rhizophydiales</taxon>
        <taxon>Terramycetaceae</taxon>
        <taxon>Boothiomyces</taxon>
    </lineage>
</organism>
<evidence type="ECO:0000313" key="3">
    <source>
        <dbReference type="Proteomes" id="UP001210925"/>
    </source>
</evidence>
<sequence>MLFQLLLSAVAASTYPLQCTEEINCDAHDNPVQITCQNSQYDIQKPCPSSVWSSASSPPTSFDLLSEANYYFKSTYFVLTSYSDSACNVPETDTQFASTSFAALVNACAQAQFPNGVNSIMIDYDNSSGTRLIEYTDKNCQNLYQANPVVPTDTCLSYESYYQQITIFSP</sequence>
<reference evidence="2" key="1">
    <citation type="submission" date="2020-05" db="EMBL/GenBank/DDBJ databases">
        <title>Phylogenomic resolution of chytrid fungi.</title>
        <authorList>
            <person name="Stajich J.E."/>
            <person name="Amses K."/>
            <person name="Simmons R."/>
            <person name="Seto K."/>
            <person name="Myers J."/>
            <person name="Bonds A."/>
            <person name="Quandt C.A."/>
            <person name="Barry K."/>
            <person name="Liu P."/>
            <person name="Grigoriev I."/>
            <person name="Longcore J.E."/>
            <person name="James T.Y."/>
        </authorList>
    </citation>
    <scope>NUCLEOTIDE SEQUENCE</scope>
    <source>
        <strain evidence="2">PLAUS21</strain>
    </source>
</reference>
<proteinExistence type="predicted"/>
<dbReference type="AlphaFoldDB" id="A0AAD5Y8U2"/>
<feature type="signal peptide" evidence="1">
    <location>
        <begin position="1"/>
        <end position="16"/>
    </location>
</feature>
<keyword evidence="3" id="KW-1185">Reference proteome</keyword>
<feature type="chain" id="PRO_5042053392" description="Secreted protein" evidence="1">
    <location>
        <begin position="17"/>
        <end position="170"/>
    </location>
</feature>
<protein>
    <recommendedName>
        <fullName evidence="4">Secreted protein</fullName>
    </recommendedName>
</protein>
<evidence type="ECO:0000313" key="2">
    <source>
        <dbReference type="EMBL" id="KAJ3258386.1"/>
    </source>
</evidence>
<dbReference type="Proteomes" id="UP001210925">
    <property type="component" value="Unassembled WGS sequence"/>
</dbReference>
<accession>A0AAD5Y8U2</accession>
<comment type="caution">
    <text evidence="2">The sequence shown here is derived from an EMBL/GenBank/DDBJ whole genome shotgun (WGS) entry which is preliminary data.</text>
</comment>
<name>A0AAD5Y8U2_9FUNG</name>